<sequence>MRKPKTITVQRGRVVGEGATKTLANADLASKIDFLCHAEGAHIEVRFGLVLIVCSGPTAEWSYQVVDPAHEREGKVFYQNGLGGNLTMRQAISRVRLYAAQRDWKPQIGDDEGFIARAECQSEQERDLRHWIKWQRSYADLIKAGKTHAEAHQQATGY</sequence>
<reference evidence="1" key="1">
    <citation type="submission" date="2020-06" db="EMBL/GenBank/DDBJ databases">
        <title>Whole Genome Sequence of Bradyrhizobium sp. Strain 1S1.</title>
        <authorList>
            <person name="Bromfield E.S.P."/>
            <person name="Cloutier S."/>
        </authorList>
    </citation>
    <scope>NUCLEOTIDE SEQUENCE [LARGE SCALE GENOMIC DNA]</scope>
    <source>
        <strain evidence="1">1S1</strain>
    </source>
</reference>
<dbReference type="EMBL" id="JAAOLE020000001">
    <property type="protein sequence ID" value="NVI46424.1"/>
    <property type="molecule type" value="Genomic_DNA"/>
</dbReference>
<comment type="caution">
    <text evidence="1">The sequence shown here is derived from an EMBL/GenBank/DDBJ whole genome shotgun (WGS) entry which is preliminary data.</text>
</comment>
<dbReference type="RefSeq" id="WP_166205746.1">
    <property type="nucleotide sequence ID" value="NZ_CP088285.1"/>
</dbReference>
<accession>A0A974A3M9</accession>
<protein>
    <submittedName>
        <fullName evidence="1">Uncharacterized protein</fullName>
    </submittedName>
</protein>
<dbReference type="AlphaFoldDB" id="A0A974A3M9"/>
<proteinExistence type="predicted"/>
<organism evidence="1">
    <name type="scientific">Bradyrhizobium septentrionale</name>
    <dbReference type="NCBI Taxonomy" id="1404411"/>
    <lineage>
        <taxon>Bacteria</taxon>
        <taxon>Pseudomonadati</taxon>
        <taxon>Pseudomonadota</taxon>
        <taxon>Alphaproteobacteria</taxon>
        <taxon>Hyphomicrobiales</taxon>
        <taxon>Nitrobacteraceae</taxon>
        <taxon>Bradyrhizobium</taxon>
    </lineage>
</organism>
<name>A0A974A3M9_9BRAD</name>
<evidence type="ECO:0000313" key="1">
    <source>
        <dbReference type="EMBL" id="NVI46424.1"/>
    </source>
</evidence>
<gene>
    <name evidence="1" type="ORF">HAP48_026385</name>
</gene>